<dbReference type="AlphaFoldDB" id="A0A261SCC3"/>
<comment type="caution">
    <text evidence="1">The sequence shown here is derived from an EMBL/GenBank/DDBJ whole genome shotgun (WGS) entry which is preliminary data.</text>
</comment>
<proteinExistence type="predicted"/>
<dbReference type="EMBL" id="NEVM01000002">
    <property type="protein sequence ID" value="OZI34996.1"/>
    <property type="molecule type" value="Genomic_DNA"/>
</dbReference>
<evidence type="ECO:0000313" key="2">
    <source>
        <dbReference type="Proteomes" id="UP000216020"/>
    </source>
</evidence>
<dbReference type="OrthoDB" id="5516677at2"/>
<keyword evidence="2" id="KW-1185">Reference proteome</keyword>
<dbReference type="SUPFAM" id="SSF160214">
    <property type="entry name" value="FlaG-like"/>
    <property type="match status" value="1"/>
</dbReference>
<dbReference type="Proteomes" id="UP000216020">
    <property type="component" value="Unassembled WGS sequence"/>
</dbReference>
<dbReference type="Pfam" id="PF03646">
    <property type="entry name" value="FlaG"/>
    <property type="match status" value="1"/>
</dbReference>
<evidence type="ECO:0000313" key="1">
    <source>
        <dbReference type="EMBL" id="OZI34996.1"/>
    </source>
</evidence>
<dbReference type="PANTHER" id="PTHR37166:SF1">
    <property type="entry name" value="PROTEIN FLAG"/>
    <property type="match status" value="1"/>
</dbReference>
<dbReference type="InterPro" id="IPR035924">
    <property type="entry name" value="FlaG-like_sf"/>
</dbReference>
<dbReference type="InterPro" id="IPR005186">
    <property type="entry name" value="FlaG"/>
</dbReference>
<name>A0A261SCC3_9BORD</name>
<accession>A0A261SCC3</accession>
<organism evidence="1 2">
    <name type="scientific">Bordetella genomosp. 10</name>
    <dbReference type="NCBI Taxonomy" id="1416804"/>
    <lineage>
        <taxon>Bacteria</taxon>
        <taxon>Pseudomonadati</taxon>
        <taxon>Pseudomonadota</taxon>
        <taxon>Betaproteobacteria</taxon>
        <taxon>Burkholderiales</taxon>
        <taxon>Alcaligenaceae</taxon>
        <taxon>Bordetella</taxon>
    </lineage>
</organism>
<dbReference type="Gene3D" id="3.30.160.170">
    <property type="entry name" value="FlaG-like"/>
    <property type="match status" value="1"/>
</dbReference>
<gene>
    <name evidence="1" type="ORF">CAL29_16255</name>
</gene>
<reference evidence="2" key="1">
    <citation type="submission" date="2017-05" db="EMBL/GenBank/DDBJ databases">
        <title>Complete and WGS of Bordetella genogroups.</title>
        <authorList>
            <person name="Spilker T."/>
            <person name="Lipuma J."/>
        </authorList>
    </citation>
    <scope>NUCLEOTIDE SEQUENCE [LARGE SCALE GENOMIC DNA]</scope>
    <source>
        <strain evidence="2">AU16122</strain>
    </source>
</reference>
<sequence length="131" mass="13542">MAVSPIGTAALPVQQAIATPVQAPSPAAPVDATVSVLPAGATAKDGSTDTVTSDQGASKLPIDQALEKLNEKMDAWSTQMSFSIDQDTQRVVISIKDSKTGDTIKTIPSETVLQIAKMITEFQGSAIKTSA</sequence>
<evidence type="ECO:0008006" key="3">
    <source>
        <dbReference type="Google" id="ProtNLM"/>
    </source>
</evidence>
<dbReference type="RefSeq" id="WP_094853985.1">
    <property type="nucleotide sequence ID" value="NZ_NEVM01000002.1"/>
</dbReference>
<dbReference type="PANTHER" id="PTHR37166">
    <property type="entry name" value="PROTEIN FLAG"/>
    <property type="match status" value="1"/>
</dbReference>
<protein>
    <recommendedName>
        <fullName evidence="3">Flagellar protein</fullName>
    </recommendedName>
</protein>